<feature type="domain" description="MobA-like NTP transferase" evidence="9">
    <location>
        <begin position="5"/>
        <end position="161"/>
    </location>
</feature>
<organism evidence="10 11">
    <name type="scientific">Guptibacillus hwajinpoensis</name>
    <dbReference type="NCBI Taxonomy" id="208199"/>
    <lineage>
        <taxon>Bacteria</taxon>
        <taxon>Bacillati</taxon>
        <taxon>Bacillota</taxon>
        <taxon>Bacilli</taxon>
        <taxon>Bacillales</taxon>
        <taxon>Guptibacillaceae</taxon>
        <taxon>Guptibacillus</taxon>
    </lineage>
</organism>
<evidence type="ECO:0000256" key="7">
    <source>
        <dbReference type="ARBA" id="ARBA00023150"/>
    </source>
</evidence>
<keyword evidence="1 8" id="KW-0963">Cytoplasm</keyword>
<sequence>MKINGLLLAGGESRRFGSPKAFATINGLPFYRIVLNQLLPIVSETAIIAKKDLMDRFTIDEDDRVTLLTDNESFVGMGPLAGIYSAMEKTEGDYYVTVACDMPLLTEGLLSMLINEMMLHPDAVAIVPVKDGRVQPLCAIYHSSCENVIKNHLQAGRKRMIDLLNEIKVHYVSVNASNQRHFMNVNTIDEYEILQKEID</sequence>
<evidence type="ECO:0000259" key="9">
    <source>
        <dbReference type="Pfam" id="PF12804"/>
    </source>
</evidence>
<proteinExistence type="inferred from homology"/>
<dbReference type="GO" id="GO:0005737">
    <property type="term" value="C:cytoplasm"/>
    <property type="evidence" value="ECO:0007669"/>
    <property type="project" value="UniProtKB-SubCell"/>
</dbReference>
<dbReference type="RefSeq" id="WP_136947539.1">
    <property type="nucleotide sequence ID" value="NZ_SWFM01000003.1"/>
</dbReference>
<comment type="cofactor">
    <cofactor evidence="8">
        <name>Mg(2+)</name>
        <dbReference type="ChEBI" id="CHEBI:18420"/>
    </cofactor>
</comment>
<evidence type="ECO:0000256" key="6">
    <source>
        <dbReference type="ARBA" id="ARBA00023134"/>
    </source>
</evidence>
<feature type="binding site" evidence="8">
    <location>
        <position position="70"/>
    </location>
    <ligand>
        <name>GTP</name>
        <dbReference type="ChEBI" id="CHEBI:37565"/>
    </ligand>
</feature>
<comment type="caution">
    <text evidence="10">The sequence shown here is derived from an EMBL/GenBank/DDBJ whole genome shotgun (WGS) entry which is preliminary data.</text>
</comment>
<dbReference type="SUPFAM" id="SSF53448">
    <property type="entry name" value="Nucleotide-diphospho-sugar transferases"/>
    <property type="match status" value="1"/>
</dbReference>
<dbReference type="EC" id="2.7.7.77" evidence="8"/>
<evidence type="ECO:0000313" key="10">
    <source>
        <dbReference type="EMBL" id="TKD70122.1"/>
    </source>
</evidence>
<dbReference type="InterPro" id="IPR013482">
    <property type="entry name" value="Molybde_CF_guanTrfase"/>
</dbReference>
<comment type="caution">
    <text evidence="8">Lacks conserved residue(s) required for the propagation of feature annotation.</text>
</comment>
<dbReference type="AlphaFoldDB" id="A0A4U1MI43"/>
<dbReference type="HAMAP" id="MF_00316">
    <property type="entry name" value="MobA"/>
    <property type="match status" value="1"/>
</dbReference>
<dbReference type="PANTHER" id="PTHR19136">
    <property type="entry name" value="MOLYBDENUM COFACTOR GUANYLYLTRANSFERASE"/>
    <property type="match status" value="1"/>
</dbReference>
<evidence type="ECO:0000256" key="1">
    <source>
        <dbReference type="ARBA" id="ARBA00022490"/>
    </source>
</evidence>
<keyword evidence="6 8" id="KW-0342">GTP-binding</keyword>
<protein>
    <recommendedName>
        <fullName evidence="8">Probable molybdenum cofactor guanylyltransferase</fullName>
        <shortName evidence="8">MoCo guanylyltransferase</shortName>
        <ecNumber evidence="8">2.7.7.77</ecNumber>
    </recommendedName>
    <alternativeName>
        <fullName evidence="8">GTP:molybdopterin guanylyltransferase</fullName>
    </alternativeName>
    <alternativeName>
        <fullName evidence="8">Mo-MPT guanylyltransferase</fullName>
    </alternativeName>
    <alternativeName>
        <fullName evidence="8">Molybdopterin guanylyltransferase</fullName>
    </alternativeName>
    <alternativeName>
        <fullName evidence="8">Molybdopterin-guanine dinucleotide synthase</fullName>
        <shortName evidence="8">MGD synthase</shortName>
    </alternativeName>
</protein>
<dbReference type="PANTHER" id="PTHR19136:SF81">
    <property type="entry name" value="MOLYBDENUM COFACTOR GUANYLYLTRANSFERASE"/>
    <property type="match status" value="1"/>
</dbReference>
<feature type="binding site" evidence="8">
    <location>
        <begin position="8"/>
        <end position="10"/>
    </location>
    <ligand>
        <name>GTP</name>
        <dbReference type="ChEBI" id="CHEBI:37565"/>
    </ligand>
</feature>
<keyword evidence="5 8" id="KW-0460">Magnesium</keyword>
<gene>
    <name evidence="8" type="primary">mobA</name>
    <name evidence="10" type="ORF">FBF83_12760</name>
</gene>
<keyword evidence="7 8" id="KW-0501">Molybdenum cofactor biosynthesis</keyword>
<keyword evidence="3 8" id="KW-0479">Metal-binding</keyword>
<dbReference type="GO" id="GO:0006777">
    <property type="term" value="P:Mo-molybdopterin cofactor biosynthetic process"/>
    <property type="evidence" value="ECO:0007669"/>
    <property type="project" value="UniProtKB-KW"/>
</dbReference>
<feature type="binding site" evidence="8">
    <location>
        <position position="101"/>
    </location>
    <ligand>
        <name>Mg(2+)</name>
        <dbReference type="ChEBI" id="CHEBI:18420"/>
    </ligand>
</feature>
<evidence type="ECO:0000256" key="2">
    <source>
        <dbReference type="ARBA" id="ARBA00022679"/>
    </source>
</evidence>
<dbReference type="OrthoDB" id="9788394at2"/>
<feature type="binding site" evidence="8">
    <location>
        <position position="101"/>
    </location>
    <ligand>
        <name>GTP</name>
        <dbReference type="ChEBI" id="CHEBI:37565"/>
    </ligand>
</feature>
<evidence type="ECO:0000256" key="8">
    <source>
        <dbReference type="HAMAP-Rule" id="MF_00316"/>
    </source>
</evidence>
<dbReference type="Gene3D" id="3.90.550.10">
    <property type="entry name" value="Spore Coat Polysaccharide Biosynthesis Protein SpsA, Chain A"/>
    <property type="match status" value="1"/>
</dbReference>
<dbReference type="InterPro" id="IPR025877">
    <property type="entry name" value="MobA-like_NTP_Trfase"/>
</dbReference>
<dbReference type="EMBL" id="SWFM01000003">
    <property type="protein sequence ID" value="TKD70122.1"/>
    <property type="molecule type" value="Genomic_DNA"/>
</dbReference>
<comment type="catalytic activity">
    <reaction evidence="8">
        <text>Mo-molybdopterin + GTP + H(+) = Mo-molybdopterin guanine dinucleotide + diphosphate</text>
        <dbReference type="Rhea" id="RHEA:34243"/>
        <dbReference type="ChEBI" id="CHEBI:15378"/>
        <dbReference type="ChEBI" id="CHEBI:33019"/>
        <dbReference type="ChEBI" id="CHEBI:37565"/>
        <dbReference type="ChEBI" id="CHEBI:71302"/>
        <dbReference type="ChEBI" id="CHEBI:71310"/>
        <dbReference type="EC" id="2.7.7.77"/>
    </reaction>
</comment>
<keyword evidence="10" id="KW-0548">Nucleotidyltransferase</keyword>
<feature type="binding site" evidence="8">
    <location>
        <position position="20"/>
    </location>
    <ligand>
        <name>GTP</name>
        <dbReference type="ChEBI" id="CHEBI:37565"/>
    </ligand>
</feature>
<dbReference type="GO" id="GO:0005525">
    <property type="term" value="F:GTP binding"/>
    <property type="evidence" value="ECO:0007669"/>
    <property type="project" value="UniProtKB-UniRule"/>
</dbReference>
<dbReference type="CDD" id="cd02503">
    <property type="entry name" value="MobA"/>
    <property type="match status" value="1"/>
</dbReference>
<dbReference type="GO" id="GO:0061603">
    <property type="term" value="F:molybdenum cofactor guanylyltransferase activity"/>
    <property type="evidence" value="ECO:0007669"/>
    <property type="project" value="UniProtKB-EC"/>
</dbReference>
<comment type="domain">
    <text evidence="8">The N-terminal domain determines nucleotide recognition and specific binding, while the C-terminal domain determines the specific binding to the target protein.</text>
</comment>
<comment type="similarity">
    <text evidence="8">Belongs to the MobA family.</text>
</comment>
<name>A0A4U1MI43_9BACL</name>
<evidence type="ECO:0000256" key="3">
    <source>
        <dbReference type="ARBA" id="ARBA00022723"/>
    </source>
</evidence>
<comment type="subcellular location">
    <subcellularLocation>
        <location evidence="8">Cytoplasm</location>
    </subcellularLocation>
</comment>
<keyword evidence="2 8" id="KW-0808">Transferase</keyword>
<evidence type="ECO:0000256" key="5">
    <source>
        <dbReference type="ARBA" id="ARBA00022842"/>
    </source>
</evidence>
<keyword evidence="4 8" id="KW-0547">Nucleotide-binding</keyword>
<dbReference type="Pfam" id="PF12804">
    <property type="entry name" value="NTP_transf_3"/>
    <property type="match status" value="1"/>
</dbReference>
<evidence type="ECO:0000256" key="4">
    <source>
        <dbReference type="ARBA" id="ARBA00022741"/>
    </source>
</evidence>
<accession>A0A4U1MI43</accession>
<dbReference type="InterPro" id="IPR029044">
    <property type="entry name" value="Nucleotide-diphossugar_trans"/>
</dbReference>
<evidence type="ECO:0000313" key="11">
    <source>
        <dbReference type="Proteomes" id="UP000310541"/>
    </source>
</evidence>
<comment type="function">
    <text evidence="8">Transfers a GMP moiety from GTP to Mo-molybdopterin (Mo-MPT) cofactor (Moco or molybdenum cofactor) to form Mo-molybdopterin guanine dinucleotide (Mo-MGD) cofactor.</text>
</comment>
<reference evidence="10 11" key="1">
    <citation type="submission" date="2019-04" db="EMBL/GenBank/DDBJ databases">
        <title>Genome sequence of Bacillus hwajinpoensis strain Y2.</title>
        <authorList>
            <person name="Fair J.L."/>
            <person name="Maclea K.S."/>
        </authorList>
    </citation>
    <scope>NUCLEOTIDE SEQUENCE [LARGE SCALE GENOMIC DNA]</scope>
    <source>
        <strain evidence="10 11">Y2</strain>
    </source>
</reference>
<dbReference type="GO" id="GO:0046872">
    <property type="term" value="F:metal ion binding"/>
    <property type="evidence" value="ECO:0007669"/>
    <property type="project" value="UniProtKB-KW"/>
</dbReference>
<dbReference type="Proteomes" id="UP000310541">
    <property type="component" value="Unassembled WGS sequence"/>
</dbReference>